<dbReference type="Proteomes" id="UP000218554">
    <property type="component" value="Chromosome"/>
</dbReference>
<evidence type="ECO:0000313" key="1">
    <source>
        <dbReference type="EMBL" id="BAU73952.1"/>
    </source>
</evidence>
<evidence type="ECO:0000313" key="2">
    <source>
        <dbReference type="Proteomes" id="UP000218554"/>
    </source>
</evidence>
<name>L8MF17_METFU</name>
<reference evidence="1 2" key="2">
    <citation type="journal article" date="2017" name="Int. J. Syst. Evol. Microbiol.">
        <title>Pseudomonas furukawaii sp. nov., a polychlorinated biphenyl-degrading bacterium isolated from biphenyl-contaminated soil in Japan.</title>
        <authorList>
            <person name="Kimura N."/>
            <person name="Watanabe T."/>
            <person name="Suenaga H."/>
            <person name="Fujihara H."/>
            <person name="Futagami T."/>
            <person name="Goto M."/>
            <person name="Hanada S."/>
            <person name="Hirose J."/>
        </authorList>
    </citation>
    <scope>NUCLEOTIDE SEQUENCE [LARGE SCALE GENOMIC DNA]</scope>
    <source>
        <strain evidence="2">DSM 10086 / NBRC 110670 / KF707</strain>
    </source>
</reference>
<keyword evidence="2" id="KW-1185">Reference proteome</keyword>
<dbReference type="AlphaFoldDB" id="L8MF17"/>
<proteinExistence type="predicted"/>
<dbReference type="EMBL" id="AP014862">
    <property type="protein sequence ID" value="BAU73952.1"/>
    <property type="molecule type" value="Genomic_DNA"/>
</dbReference>
<gene>
    <name evidence="1" type="ORF">KF707C_22640</name>
</gene>
<organism evidence="1 2">
    <name type="scientific">Metapseudomonas furukawaii</name>
    <name type="common">Pseudomonas furukawaii</name>
    <dbReference type="NCBI Taxonomy" id="1149133"/>
    <lineage>
        <taxon>Bacteria</taxon>
        <taxon>Pseudomonadati</taxon>
        <taxon>Pseudomonadota</taxon>
        <taxon>Gammaproteobacteria</taxon>
        <taxon>Pseudomonadales</taxon>
        <taxon>Pseudomonadaceae</taxon>
        <taxon>Metapseudomonas</taxon>
    </lineage>
</organism>
<dbReference type="KEGG" id="pfuw:KF707C_22640"/>
<accession>A0A143SSH3</accession>
<protein>
    <submittedName>
        <fullName evidence="1">Uncharacterized protein</fullName>
    </submittedName>
</protein>
<reference evidence="2" key="1">
    <citation type="submission" date="2015-05" db="EMBL/GenBank/DDBJ databases">
        <title>Draft genome sequencing of a biphenyl-degrading bacterium, Pseudomonas balearica KF707 (=NBRC110670).</title>
        <authorList>
            <person name="Kimura N."/>
            <person name="Hirose J."/>
            <person name="Watanabe T."/>
            <person name="Suenaga H."/>
            <person name="Fujihara H."/>
            <person name="Noguchi M."/>
            <person name="Hashimoto M."/>
            <person name="Shimodaira J."/>
            <person name="Tsuchikane K."/>
            <person name="Hosoyama A."/>
            <person name="Yamazoe A."/>
            <person name="Fujita N."/>
            <person name="Furukawa K."/>
        </authorList>
    </citation>
    <scope>NUCLEOTIDE SEQUENCE [LARGE SCALE GENOMIC DNA]</scope>
    <source>
        <strain evidence="2">DSM 10086 / NBRC 110670 / KF707</strain>
    </source>
</reference>
<accession>L8MF17</accession>
<sequence>MIFRWPLLIGLLSAVGLVSALLDDGLYDALSWFCLGIPLALVARAVLFAPPAQAAPAAHRRRLPHS</sequence>